<accession>A0A1H6F4Y2</accession>
<reference evidence="2 3" key="1">
    <citation type="submission" date="2016-10" db="EMBL/GenBank/DDBJ databases">
        <authorList>
            <person name="de Groot N.N."/>
        </authorList>
    </citation>
    <scope>NUCLEOTIDE SEQUENCE [LARGE SCALE GENOMIC DNA]</scope>
    <source>
        <strain evidence="2">MBHS1</strain>
    </source>
</reference>
<evidence type="ECO:0000313" key="3">
    <source>
        <dbReference type="Proteomes" id="UP000236724"/>
    </source>
</evidence>
<name>A0A1H6F4Y2_9GAMM</name>
<dbReference type="Proteomes" id="UP000236724">
    <property type="component" value="Unassembled WGS sequence"/>
</dbReference>
<organism evidence="2 3">
    <name type="scientific">Candidatus Venteria ishoeyi</name>
    <dbReference type="NCBI Taxonomy" id="1899563"/>
    <lineage>
        <taxon>Bacteria</taxon>
        <taxon>Pseudomonadati</taxon>
        <taxon>Pseudomonadota</taxon>
        <taxon>Gammaproteobacteria</taxon>
        <taxon>Thiotrichales</taxon>
        <taxon>Thiotrichaceae</taxon>
        <taxon>Venteria</taxon>
    </lineage>
</organism>
<evidence type="ECO:0000313" key="2">
    <source>
        <dbReference type="EMBL" id="SEH04613.1"/>
    </source>
</evidence>
<gene>
    <name evidence="2" type="ORF">MBHS_00462</name>
</gene>
<keyword evidence="1" id="KW-0732">Signal</keyword>
<protein>
    <submittedName>
        <fullName evidence="2">Uncharacterized protein</fullName>
    </submittedName>
</protein>
<evidence type="ECO:0000256" key="1">
    <source>
        <dbReference type="SAM" id="SignalP"/>
    </source>
</evidence>
<keyword evidence="3" id="KW-1185">Reference proteome</keyword>
<feature type="chain" id="PRO_5014880204" evidence="1">
    <location>
        <begin position="18"/>
        <end position="63"/>
    </location>
</feature>
<proteinExistence type="predicted"/>
<dbReference type="RefSeq" id="WP_103918658.1">
    <property type="nucleotide sequence ID" value="NZ_FMSV02000072.1"/>
</dbReference>
<dbReference type="EMBL" id="FMSV02000072">
    <property type="protein sequence ID" value="SEH04613.1"/>
    <property type="molecule type" value="Genomic_DNA"/>
</dbReference>
<sequence length="63" mass="6964">MRTILLTLLLCLTLSVAAEESNNFIGKLTVMPLQNQTDDSELDGITLLTNYPTAIHIIGHRLL</sequence>
<dbReference type="AlphaFoldDB" id="A0A1H6F4Y2"/>
<feature type="signal peptide" evidence="1">
    <location>
        <begin position="1"/>
        <end position="17"/>
    </location>
</feature>